<dbReference type="Proteomes" id="UP001279642">
    <property type="component" value="Unassembled WGS sequence"/>
</dbReference>
<reference evidence="2 3" key="1">
    <citation type="journal article" date="2016" name="Antonie Van Leeuwenhoek">
        <title>Dongia soli sp. nov., isolated from soil from Dokdo, Korea.</title>
        <authorList>
            <person name="Kim D.U."/>
            <person name="Lee H."/>
            <person name="Kim H."/>
            <person name="Kim S.G."/>
            <person name="Ka J.O."/>
        </authorList>
    </citation>
    <scope>NUCLEOTIDE SEQUENCE [LARGE SCALE GENOMIC DNA]</scope>
    <source>
        <strain evidence="2 3">D78</strain>
    </source>
</reference>
<sequence length="546" mass="60854">MRIIIQARTSSGRLPGKSMLPIQGSPIVALAAHRAARNGADVVVATSSDPTDDALANFIYSLGLHVIRGPLDNVFARFLEATADLDDSAIVVRFTANNVIPDADFAHLLAARLHEDPELEIFGTRWPESGLPYGIFGEAFRVSALRKAAKAQLTTYETTHVTPWLWRHCKSALYQHPHVDRALMQTRCAIDNFGDYQRIQELFTKTDAVQISWLQLLDRVKLNHDVTPVIVTRRSIGGNAKPNFVLGTAQLGMAYGTLRRTTMPEQDEAITLVREAIRKGIVYIDTARAYELSEDRIGNALAGEWSECAIIITKLDPLSFVPADAPEWAVRAAVQASIYASCRSLRIKALPVVLLHRASHRSAWRDGAWRALLDLRNQGVIGKLGASVQNPGELLTLIRDPDVEYVQIPFNILDYRWHQANIPAILSDRSDIIVHARSCFLQGTLLQTDADHWPCARDFGPRESITWLAQTAKSLGQQCVADLCMAFVRSQPWIDGLVVGLESASQLQDNLQFFGKPELTAEQLQQIIQDRPMIPEWVLDPAQWRD</sequence>
<dbReference type="InterPro" id="IPR023210">
    <property type="entry name" value="NADP_OxRdtase_dom"/>
</dbReference>
<gene>
    <name evidence="2" type="ORF">SMD27_10345</name>
</gene>
<dbReference type="InterPro" id="IPR053135">
    <property type="entry name" value="AKR2_Oxidoreductase"/>
</dbReference>
<keyword evidence="3" id="KW-1185">Reference proteome</keyword>
<dbReference type="SUPFAM" id="SSF51430">
    <property type="entry name" value="NAD(P)-linked oxidoreductase"/>
    <property type="match status" value="1"/>
</dbReference>
<feature type="domain" description="NADP-dependent oxidoreductase" evidence="1">
    <location>
        <begin position="245"/>
        <end position="527"/>
    </location>
</feature>
<dbReference type="SUPFAM" id="SSF53448">
    <property type="entry name" value="Nucleotide-diphospho-sugar transferases"/>
    <property type="match status" value="1"/>
</dbReference>
<dbReference type="Gene3D" id="3.90.550.10">
    <property type="entry name" value="Spore Coat Polysaccharide Biosynthesis Protein SpsA, Chain A"/>
    <property type="match status" value="1"/>
</dbReference>
<dbReference type="InterPro" id="IPR029044">
    <property type="entry name" value="Nucleotide-diphossugar_trans"/>
</dbReference>
<dbReference type="InterPro" id="IPR003329">
    <property type="entry name" value="Cytidylyl_trans"/>
</dbReference>
<proteinExistence type="predicted"/>
<protein>
    <submittedName>
        <fullName evidence="2">Aldo/keto reductase</fullName>
    </submittedName>
</protein>
<evidence type="ECO:0000259" key="1">
    <source>
        <dbReference type="Pfam" id="PF00248"/>
    </source>
</evidence>
<dbReference type="CDD" id="cd19097">
    <property type="entry name" value="AKR_unchar"/>
    <property type="match status" value="1"/>
</dbReference>
<dbReference type="Gene3D" id="3.20.20.100">
    <property type="entry name" value="NADP-dependent oxidoreductase domain"/>
    <property type="match status" value="1"/>
</dbReference>
<dbReference type="InterPro" id="IPR036812">
    <property type="entry name" value="NAD(P)_OxRdtase_dom_sf"/>
</dbReference>
<dbReference type="RefSeq" id="WP_320508284.1">
    <property type="nucleotide sequence ID" value="NZ_JAXCLW010000002.1"/>
</dbReference>
<dbReference type="EMBL" id="JAXCLW010000002">
    <property type="protein sequence ID" value="MDY0883244.1"/>
    <property type="molecule type" value="Genomic_DNA"/>
</dbReference>
<dbReference type="PANTHER" id="PTHR43312:SF1">
    <property type="entry name" value="NADP-DEPENDENT OXIDOREDUCTASE DOMAIN-CONTAINING PROTEIN"/>
    <property type="match status" value="1"/>
</dbReference>
<evidence type="ECO:0000313" key="3">
    <source>
        <dbReference type="Proteomes" id="UP001279642"/>
    </source>
</evidence>
<name>A0ABU5EAH1_9PROT</name>
<organism evidence="2 3">
    <name type="scientific">Dongia soli</name>
    <dbReference type="NCBI Taxonomy" id="600628"/>
    <lineage>
        <taxon>Bacteria</taxon>
        <taxon>Pseudomonadati</taxon>
        <taxon>Pseudomonadota</taxon>
        <taxon>Alphaproteobacteria</taxon>
        <taxon>Rhodospirillales</taxon>
        <taxon>Dongiaceae</taxon>
        <taxon>Dongia</taxon>
    </lineage>
</organism>
<dbReference type="Pfam" id="PF00248">
    <property type="entry name" value="Aldo_ket_red"/>
    <property type="match status" value="1"/>
</dbReference>
<dbReference type="Pfam" id="PF02348">
    <property type="entry name" value="CTP_transf_3"/>
    <property type="match status" value="1"/>
</dbReference>
<dbReference type="PANTHER" id="PTHR43312">
    <property type="entry name" value="D-THREO-ALDOSE 1-DEHYDROGENASE"/>
    <property type="match status" value="1"/>
</dbReference>
<evidence type="ECO:0000313" key="2">
    <source>
        <dbReference type="EMBL" id="MDY0883244.1"/>
    </source>
</evidence>
<comment type="caution">
    <text evidence="2">The sequence shown here is derived from an EMBL/GenBank/DDBJ whole genome shotgun (WGS) entry which is preliminary data.</text>
</comment>
<accession>A0ABU5EAH1</accession>